<name>A0A167TQ38_9AGAM</name>
<dbReference type="OrthoDB" id="10261782at2759"/>
<dbReference type="Proteomes" id="UP000076532">
    <property type="component" value="Unassembled WGS sequence"/>
</dbReference>
<evidence type="ECO:0000313" key="1">
    <source>
        <dbReference type="EMBL" id="KZP03166.1"/>
    </source>
</evidence>
<sequence>MFTYILKQFTPFSECAAMLQALPSSTLTFEIGSHLNITIPGTPAARPRGPCALSWTRRMPRPPPPWPMGRWNQAPLAVSPPTSGSASPRTTYHAFSPQPWIALDHFKLVTLSPRASRALPPAAGDGNDITMRMHCVWADIGDGDAASVAVELDVVLSQDD</sequence>
<organism evidence="1 2">
    <name type="scientific">Athelia psychrophila</name>
    <dbReference type="NCBI Taxonomy" id="1759441"/>
    <lineage>
        <taxon>Eukaryota</taxon>
        <taxon>Fungi</taxon>
        <taxon>Dikarya</taxon>
        <taxon>Basidiomycota</taxon>
        <taxon>Agaricomycotina</taxon>
        <taxon>Agaricomycetes</taxon>
        <taxon>Agaricomycetidae</taxon>
        <taxon>Atheliales</taxon>
        <taxon>Atheliaceae</taxon>
        <taxon>Athelia</taxon>
    </lineage>
</organism>
<dbReference type="AlphaFoldDB" id="A0A167TQ38"/>
<accession>A0A167TQ38</accession>
<proteinExistence type="predicted"/>
<protein>
    <submittedName>
        <fullName evidence="1">Uncharacterized protein</fullName>
    </submittedName>
</protein>
<evidence type="ECO:0000313" key="2">
    <source>
        <dbReference type="Proteomes" id="UP000076532"/>
    </source>
</evidence>
<reference evidence="1 2" key="1">
    <citation type="journal article" date="2016" name="Mol. Biol. Evol.">
        <title>Comparative Genomics of Early-Diverging Mushroom-Forming Fungi Provides Insights into the Origins of Lignocellulose Decay Capabilities.</title>
        <authorList>
            <person name="Nagy L.G."/>
            <person name="Riley R."/>
            <person name="Tritt A."/>
            <person name="Adam C."/>
            <person name="Daum C."/>
            <person name="Floudas D."/>
            <person name="Sun H."/>
            <person name="Yadav J.S."/>
            <person name="Pangilinan J."/>
            <person name="Larsson K.H."/>
            <person name="Matsuura K."/>
            <person name="Barry K."/>
            <person name="Labutti K."/>
            <person name="Kuo R."/>
            <person name="Ohm R.A."/>
            <person name="Bhattacharya S.S."/>
            <person name="Shirouzu T."/>
            <person name="Yoshinaga Y."/>
            <person name="Martin F.M."/>
            <person name="Grigoriev I.V."/>
            <person name="Hibbett D.S."/>
        </authorList>
    </citation>
    <scope>NUCLEOTIDE SEQUENCE [LARGE SCALE GENOMIC DNA]</scope>
    <source>
        <strain evidence="1 2">CBS 109695</strain>
    </source>
</reference>
<dbReference type="EMBL" id="KV418146">
    <property type="protein sequence ID" value="KZP03166.1"/>
    <property type="molecule type" value="Genomic_DNA"/>
</dbReference>
<keyword evidence="2" id="KW-1185">Reference proteome</keyword>
<gene>
    <name evidence="1" type="ORF">FIBSPDRAFT_1055436</name>
</gene>